<dbReference type="PANTHER" id="PTHR47249">
    <property type="entry name" value="VACUOLAR PROTEIN 8"/>
    <property type="match status" value="1"/>
</dbReference>
<dbReference type="AlphaFoldDB" id="A0A1Y1IK96"/>
<evidence type="ECO:0000256" key="2">
    <source>
        <dbReference type="ARBA" id="ARBA00005462"/>
    </source>
</evidence>
<dbReference type="GO" id="GO:0071562">
    <property type="term" value="P:nucleus-vacuole junction assembly"/>
    <property type="evidence" value="ECO:0007669"/>
    <property type="project" value="InterPro"/>
</dbReference>
<organism evidence="9 10">
    <name type="scientific">Klebsormidium nitens</name>
    <name type="common">Green alga</name>
    <name type="synonym">Ulothrix nitens</name>
    <dbReference type="NCBI Taxonomy" id="105231"/>
    <lineage>
        <taxon>Eukaryota</taxon>
        <taxon>Viridiplantae</taxon>
        <taxon>Streptophyta</taxon>
        <taxon>Klebsormidiophyceae</taxon>
        <taxon>Klebsormidiales</taxon>
        <taxon>Klebsormidiaceae</taxon>
        <taxon>Klebsormidium</taxon>
    </lineage>
</organism>
<dbReference type="InterPro" id="IPR055411">
    <property type="entry name" value="LRR_FXL15/At3g58940/PEG3-like"/>
</dbReference>
<name>A0A1Y1IK96_KLENI</name>
<protein>
    <recommendedName>
        <fullName evidence="7">Vacuolar protein 8</fullName>
    </recommendedName>
</protein>
<dbReference type="GO" id="GO:0043495">
    <property type="term" value="F:protein-membrane adaptor activity"/>
    <property type="evidence" value="ECO:0007669"/>
    <property type="project" value="InterPro"/>
</dbReference>
<evidence type="ECO:0000256" key="5">
    <source>
        <dbReference type="ARBA" id="ARBA00023136"/>
    </source>
</evidence>
<keyword evidence="6" id="KW-0449">Lipoprotein</keyword>
<keyword evidence="4" id="KW-0677">Repeat</keyword>
<dbReference type="SUPFAM" id="SSF48371">
    <property type="entry name" value="ARM repeat"/>
    <property type="match status" value="1"/>
</dbReference>
<gene>
    <name evidence="9" type="ORF">KFL_007590090</name>
</gene>
<evidence type="ECO:0000313" key="9">
    <source>
        <dbReference type="EMBL" id="GAQ91295.1"/>
    </source>
</evidence>
<dbReference type="InterPro" id="IPR011989">
    <property type="entry name" value="ARM-like"/>
</dbReference>
<accession>A0A1Y1IK96</accession>
<comment type="similarity">
    <text evidence="2">Belongs to the beta-catenin family.</text>
</comment>
<dbReference type="EMBL" id="DF237708">
    <property type="protein sequence ID" value="GAQ91295.1"/>
    <property type="molecule type" value="Genomic_DNA"/>
</dbReference>
<comment type="subcellular location">
    <subcellularLocation>
        <location evidence="1">Vacuole membrane</location>
        <topology evidence="1">Lipid-anchor</topology>
    </subcellularLocation>
</comment>
<dbReference type="Proteomes" id="UP000054558">
    <property type="component" value="Unassembled WGS sequence"/>
</dbReference>
<dbReference type="GO" id="GO:0005774">
    <property type="term" value="C:vacuolar membrane"/>
    <property type="evidence" value="ECO:0007669"/>
    <property type="project" value="UniProtKB-SubCell"/>
</dbReference>
<evidence type="ECO:0000256" key="7">
    <source>
        <dbReference type="ARBA" id="ARBA00026209"/>
    </source>
</evidence>
<dbReference type="Pfam" id="PF24758">
    <property type="entry name" value="LRR_At5g56370"/>
    <property type="match status" value="1"/>
</dbReference>
<sequence>MESQGDLFDRLSEELTVSIFQRLLWSPSSYEPKKAHQRLQLEAVSKTFRALVSKTGCLEWKIGCIEDERNFLRYMSGDVSRRSLTKVALYLDRPVDLTAILQSFIPLSLDTLEEIQLIFWGLDDEDEPIDCESIFHSLQECKRLVAFRIFLWDCEREGPDCLKFSMLPKPFAALQTLVVPELAVSVETLSSILPSFPVLETLELHSVHGKQGELRSSSLKEVFLWHGRHLKVPLKGPRRVGVPRDLEKVVGLLYSGDDVKELTGSYILLNLLGSLAAKEDPRAQIQQAVLRFPGCLQKVVTFLSRQDVAFRNRALWILERLALVNGHEVPIATAPGCIQGLAHALADRELESLSSVPSIISCLADDIQARTLLLNAPEILQGLVSLLDDVDPEVQLAVGDALAKLTSQSEGAEALSSTPQSLEKLVGLLDSGNAKLQGQGAHCLCSLAYAMSEDKVENMLRVPGCVEKLVGLLWSESLETRERSALALARLAECALFREMMPAVPQLLQRLLDFLEPNEGASSQLLREASVRILGNVDLDAKQMKLYTGRRALVNAN</sequence>
<evidence type="ECO:0000256" key="3">
    <source>
        <dbReference type="ARBA" id="ARBA00022554"/>
    </source>
</evidence>
<keyword evidence="3" id="KW-0926">Vacuole</keyword>
<dbReference type="SMART" id="SM00185">
    <property type="entry name" value="ARM"/>
    <property type="match status" value="4"/>
</dbReference>
<dbReference type="InterPro" id="IPR000225">
    <property type="entry name" value="Armadillo"/>
</dbReference>
<evidence type="ECO:0000313" key="10">
    <source>
        <dbReference type="Proteomes" id="UP000054558"/>
    </source>
</evidence>
<dbReference type="InterPro" id="IPR016024">
    <property type="entry name" value="ARM-type_fold"/>
</dbReference>
<evidence type="ECO:0000256" key="4">
    <source>
        <dbReference type="ARBA" id="ARBA00022737"/>
    </source>
</evidence>
<dbReference type="InterPro" id="IPR045156">
    <property type="entry name" value="Vac8"/>
</dbReference>
<reference evidence="9 10" key="1">
    <citation type="journal article" date="2014" name="Nat. Commun.">
        <title>Klebsormidium flaccidum genome reveals primary factors for plant terrestrial adaptation.</title>
        <authorList>
            <person name="Hori K."/>
            <person name="Maruyama F."/>
            <person name="Fujisawa T."/>
            <person name="Togashi T."/>
            <person name="Yamamoto N."/>
            <person name="Seo M."/>
            <person name="Sato S."/>
            <person name="Yamada T."/>
            <person name="Mori H."/>
            <person name="Tajima N."/>
            <person name="Moriyama T."/>
            <person name="Ikeuchi M."/>
            <person name="Watanabe M."/>
            <person name="Wada H."/>
            <person name="Kobayashi K."/>
            <person name="Saito M."/>
            <person name="Masuda T."/>
            <person name="Sasaki-Sekimoto Y."/>
            <person name="Mashiguchi K."/>
            <person name="Awai K."/>
            <person name="Shimojima M."/>
            <person name="Masuda S."/>
            <person name="Iwai M."/>
            <person name="Nobusawa T."/>
            <person name="Narise T."/>
            <person name="Kondo S."/>
            <person name="Saito H."/>
            <person name="Sato R."/>
            <person name="Murakawa M."/>
            <person name="Ihara Y."/>
            <person name="Oshima-Yamada Y."/>
            <person name="Ohtaka K."/>
            <person name="Satoh M."/>
            <person name="Sonobe K."/>
            <person name="Ishii M."/>
            <person name="Ohtani R."/>
            <person name="Kanamori-Sato M."/>
            <person name="Honoki R."/>
            <person name="Miyazaki D."/>
            <person name="Mochizuki H."/>
            <person name="Umetsu J."/>
            <person name="Higashi K."/>
            <person name="Shibata D."/>
            <person name="Kamiya Y."/>
            <person name="Sato N."/>
            <person name="Nakamura Y."/>
            <person name="Tabata S."/>
            <person name="Ida S."/>
            <person name="Kurokawa K."/>
            <person name="Ohta H."/>
        </authorList>
    </citation>
    <scope>NUCLEOTIDE SEQUENCE [LARGE SCALE GENOMIC DNA]</scope>
    <source>
        <strain evidence="9 10">NIES-2285</strain>
    </source>
</reference>
<evidence type="ECO:0000256" key="1">
    <source>
        <dbReference type="ARBA" id="ARBA00004592"/>
    </source>
</evidence>
<dbReference type="Gene3D" id="1.25.10.10">
    <property type="entry name" value="Leucine-rich Repeat Variant"/>
    <property type="match status" value="2"/>
</dbReference>
<keyword evidence="10" id="KW-1185">Reference proteome</keyword>
<evidence type="ECO:0000256" key="6">
    <source>
        <dbReference type="ARBA" id="ARBA00023288"/>
    </source>
</evidence>
<dbReference type="PANTHER" id="PTHR47249:SF1">
    <property type="entry name" value="VACUOLAR PROTEIN 8"/>
    <property type="match status" value="1"/>
</dbReference>
<keyword evidence="5" id="KW-0472">Membrane</keyword>
<evidence type="ECO:0000259" key="8">
    <source>
        <dbReference type="Pfam" id="PF24758"/>
    </source>
</evidence>
<proteinExistence type="inferred from homology"/>
<feature type="domain" description="F-box/LRR-repeat protein 15/At3g58940/PEG3-like LRR" evidence="8">
    <location>
        <begin position="109"/>
        <end position="228"/>
    </location>
</feature>